<dbReference type="GO" id="GO:0022857">
    <property type="term" value="F:transmembrane transporter activity"/>
    <property type="evidence" value="ECO:0007669"/>
    <property type="project" value="InterPro"/>
</dbReference>
<feature type="transmembrane region" description="Helical" evidence="4">
    <location>
        <begin position="126"/>
        <end position="150"/>
    </location>
</feature>
<evidence type="ECO:0000313" key="6">
    <source>
        <dbReference type="EMBL" id="NOU52123.1"/>
    </source>
</evidence>
<dbReference type="Gene3D" id="1.20.1250.20">
    <property type="entry name" value="MFS general substrate transporter like domains"/>
    <property type="match status" value="1"/>
</dbReference>
<feature type="transmembrane region" description="Helical" evidence="4">
    <location>
        <begin position="42"/>
        <end position="62"/>
    </location>
</feature>
<proteinExistence type="predicted"/>
<feature type="transmembrane region" description="Helical" evidence="4">
    <location>
        <begin position="335"/>
        <end position="357"/>
    </location>
</feature>
<keyword evidence="2 4" id="KW-1133">Transmembrane helix</keyword>
<sequence length="389" mass="42141">MNKNVLLLAICQGLITTGNILLVTIAALVGQALSPSEGFTTFPVATQMLGLLLTTIPASLIMAKVGRRVGFSLGNLIGICGTILGFYALTLSEFWLFSFATFLIGIGIGFATLYRFAAIEASDNPATAISTIMASGVVAAVLGPNIAVWVNEHYVSINYANVFIALSALYCLALALLQAVTFNEVSHKTSQQTPRPLKQIVSQPKFITAVLVAMTSYTTMNLLMTATPLAMHRHGFDLSDSALVIEWHVLGMFVPSFFTAKLITRFGQTHVMTAGIFAVLGCCVVNLLGVTHWHFLLALCLLGVGWNFMFISATHMVSETYQDHERAKAQASNEFLVFSMVAMSSLAAGWLESVIGWQTLNFAAMPVMIFTLLAVSFYRLTQKRVSILT</sequence>
<accession>A0A849VI23</accession>
<gene>
    <name evidence="6" type="ORF">HG263_16440</name>
</gene>
<dbReference type="PROSITE" id="PS50850">
    <property type="entry name" value="MFS"/>
    <property type="match status" value="1"/>
</dbReference>
<feature type="transmembrane region" description="Helical" evidence="4">
    <location>
        <begin position="162"/>
        <end position="185"/>
    </location>
</feature>
<evidence type="ECO:0000256" key="4">
    <source>
        <dbReference type="SAM" id="Phobius"/>
    </source>
</evidence>
<feature type="transmembrane region" description="Helical" evidence="4">
    <location>
        <begin position="271"/>
        <end position="289"/>
    </location>
</feature>
<dbReference type="RefSeq" id="WP_171627173.1">
    <property type="nucleotide sequence ID" value="NZ_JABBPG010000007.1"/>
</dbReference>
<dbReference type="EMBL" id="JABBPG010000007">
    <property type="protein sequence ID" value="NOU52123.1"/>
    <property type="molecule type" value="Genomic_DNA"/>
</dbReference>
<protein>
    <submittedName>
        <fullName evidence="6">MFS transporter</fullName>
    </submittedName>
</protein>
<evidence type="ECO:0000313" key="7">
    <source>
        <dbReference type="Proteomes" id="UP000586305"/>
    </source>
</evidence>
<feature type="transmembrane region" description="Helical" evidence="4">
    <location>
        <begin position="69"/>
        <end position="88"/>
    </location>
</feature>
<dbReference type="SUPFAM" id="SSF103473">
    <property type="entry name" value="MFS general substrate transporter"/>
    <property type="match status" value="1"/>
</dbReference>
<feature type="domain" description="Major facilitator superfamily (MFS) profile" evidence="5">
    <location>
        <begin position="205"/>
        <end position="389"/>
    </location>
</feature>
<feature type="transmembrane region" description="Helical" evidence="4">
    <location>
        <begin position="94"/>
        <end position="114"/>
    </location>
</feature>
<dbReference type="Pfam" id="PF07690">
    <property type="entry name" value="MFS_1"/>
    <property type="match status" value="1"/>
</dbReference>
<keyword evidence="3 4" id="KW-0472">Membrane</keyword>
<evidence type="ECO:0000256" key="1">
    <source>
        <dbReference type="ARBA" id="ARBA00022692"/>
    </source>
</evidence>
<evidence type="ECO:0000259" key="5">
    <source>
        <dbReference type="PROSITE" id="PS50850"/>
    </source>
</evidence>
<dbReference type="InterPro" id="IPR011701">
    <property type="entry name" value="MFS"/>
</dbReference>
<keyword evidence="7" id="KW-1185">Reference proteome</keyword>
<organism evidence="6 7">
    <name type="scientific">Pseudoalteromonas caenipelagi</name>
    <dbReference type="NCBI Taxonomy" id="2726988"/>
    <lineage>
        <taxon>Bacteria</taxon>
        <taxon>Pseudomonadati</taxon>
        <taxon>Pseudomonadota</taxon>
        <taxon>Gammaproteobacteria</taxon>
        <taxon>Alteromonadales</taxon>
        <taxon>Pseudoalteromonadaceae</taxon>
        <taxon>Pseudoalteromonas</taxon>
    </lineage>
</organism>
<feature type="transmembrane region" description="Helical" evidence="4">
    <location>
        <begin position="363"/>
        <end position="381"/>
    </location>
</feature>
<dbReference type="AlphaFoldDB" id="A0A849VI23"/>
<feature type="transmembrane region" description="Helical" evidence="4">
    <location>
        <begin position="206"/>
        <end position="224"/>
    </location>
</feature>
<comment type="caution">
    <text evidence="6">The sequence shown here is derived from an EMBL/GenBank/DDBJ whole genome shotgun (WGS) entry which is preliminary data.</text>
</comment>
<dbReference type="InterPro" id="IPR036259">
    <property type="entry name" value="MFS_trans_sf"/>
</dbReference>
<feature type="transmembrane region" description="Helical" evidence="4">
    <location>
        <begin position="7"/>
        <end position="30"/>
    </location>
</feature>
<dbReference type="Proteomes" id="UP000586305">
    <property type="component" value="Unassembled WGS sequence"/>
</dbReference>
<dbReference type="PANTHER" id="PTHR23534">
    <property type="entry name" value="MFS PERMEASE"/>
    <property type="match status" value="1"/>
</dbReference>
<evidence type="ECO:0000256" key="3">
    <source>
        <dbReference type="ARBA" id="ARBA00023136"/>
    </source>
</evidence>
<feature type="transmembrane region" description="Helical" evidence="4">
    <location>
        <begin position="244"/>
        <end position="264"/>
    </location>
</feature>
<evidence type="ECO:0000256" key="2">
    <source>
        <dbReference type="ARBA" id="ARBA00022989"/>
    </source>
</evidence>
<name>A0A849VI23_9GAMM</name>
<dbReference type="PANTHER" id="PTHR23534:SF1">
    <property type="entry name" value="MAJOR FACILITATOR SUPERFAMILY PROTEIN"/>
    <property type="match status" value="1"/>
</dbReference>
<reference evidence="6 7" key="1">
    <citation type="submission" date="2020-04" db="EMBL/GenBank/DDBJ databases">
        <title>Pseudoalteromonas caenipelagi sp. nov., isolated from a tidal flat.</title>
        <authorList>
            <person name="Park S."/>
            <person name="Yoon J.-H."/>
        </authorList>
    </citation>
    <scope>NUCLEOTIDE SEQUENCE [LARGE SCALE GENOMIC DNA]</scope>
    <source>
        <strain evidence="6 7">JBTF-M23</strain>
    </source>
</reference>
<keyword evidence="1 4" id="KW-0812">Transmembrane</keyword>
<feature type="transmembrane region" description="Helical" evidence="4">
    <location>
        <begin position="295"/>
        <end position="314"/>
    </location>
</feature>
<dbReference type="InterPro" id="IPR020846">
    <property type="entry name" value="MFS_dom"/>
</dbReference>